<organism evidence="3 4">
    <name type="scientific">Chelydra serpentina</name>
    <name type="common">Snapping turtle</name>
    <name type="synonym">Testudo serpentina</name>
    <dbReference type="NCBI Taxonomy" id="8475"/>
    <lineage>
        <taxon>Eukaryota</taxon>
        <taxon>Metazoa</taxon>
        <taxon>Chordata</taxon>
        <taxon>Craniata</taxon>
        <taxon>Vertebrata</taxon>
        <taxon>Euteleostomi</taxon>
        <taxon>Archelosauria</taxon>
        <taxon>Testudinata</taxon>
        <taxon>Testudines</taxon>
        <taxon>Cryptodira</taxon>
        <taxon>Durocryptodira</taxon>
        <taxon>Americhelydia</taxon>
        <taxon>Chelydroidea</taxon>
        <taxon>Chelydridae</taxon>
        <taxon>Chelydra</taxon>
    </lineage>
</organism>
<sequence>MEEIFGGEEESASPALCEELVSGLAAGLYGELERLVGAYGRGAVAGLLPQLVSVLEALERAGEQIRERDEALELLRDDRLGLLGQYERERAGRKRAEERYMELEDAVEQERKGHRAALSRLDGQSRRLEEKARSYADQCEWQRAGGRLWGVGWGCRGVTGLGMGSGKEERVVREPRGTVPGLGGIQGAVGSTVGEPGERKKQGSPHWCLSIVRALPNSWSILVNFMVTGF</sequence>
<protein>
    <recommendedName>
        <fullName evidence="2">RH1 domain-containing protein</fullName>
    </recommendedName>
</protein>
<evidence type="ECO:0000313" key="3">
    <source>
        <dbReference type="Ensembl" id="ENSCSRP00000024467.1"/>
    </source>
</evidence>
<dbReference type="GO" id="GO:0005078">
    <property type="term" value="F:MAP-kinase scaffold activity"/>
    <property type="evidence" value="ECO:0007669"/>
    <property type="project" value="InterPro"/>
</dbReference>
<dbReference type="GO" id="GO:0030159">
    <property type="term" value="F:signaling receptor complex adaptor activity"/>
    <property type="evidence" value="ECO:0007669"/>
    <property type="project" value="TreeGrafter"/>
</dbReference>
<dbReference type="GO" id="GO:0016192">
    <property type="term" value="P:vesicle-mediated transport"/>
    <property type="evidence" value="ECO:0007669"/>
    <property type="project" value="TreeGrafter"/>
</dbReference>
<keyword evidence="4" id="KW-1185">Reference proteome</keyword>
<dbReference type="InterPro" id="IPR034743">
    <property type="entry name" value="RH1"/>
</dbReference>
<dbReference type="Pfam" id="PF09744">
    <property type="entry name" value="RH1"/>
    <property type="match status" value="1"/>
</dbReference>
<dbReference type="PROSITE" id="PS51776">
    <property type="entry name" value="RH1"/>
    <property type="match status" value="1"/>
</dbReference>
<evidence type="ECO:0000256" key="1">
    <source>
        <dbReference type="SAM" id="Coils"/>
    </source>
</evidence>
<evidence type="ECO:0000313" key="4">
    <source>
        <dbReference type="Proteomes" id="UP000694403"/>
    </source>
</evidence>
<dbReference type="PANTHER" id="PTHR13886:SF7">
    <property type="entry name" value="C-JUN-AMINO-TERMINAL KINASE-INTERACTING PROTEIN 4-LIKE ISOFORM X1"/>
    <property type="match status" value="1"/>
</dbReference>
<dbReference type="AlphaFoldDB" id="A0A8C3T7V5"/>
<feature type="domain" description="RH1" evidence="2">
    <location>
        <begin position="4"/>
        <end position="92"/>
    </location>
</feature>
<proteinExistence type="predicted"/>
<dbReference type="GO" id="GO:0019894">
    <property type="term" value="F:kinesin binding"/>
    <property type="evidence" value="ECO:0007669"/>
    <property type="project" value="TreeGrafter"/>
</dbReference>
<keyword evidence="1" id="KW-0175">Coiled coil</keyword>
<feature type="coiled-coil region" evidence="1">
    <location>
        <begin position="58"/>
        <end position="138"/>
    </location>
</feature>
<reference evidence="3" key="2">
    <citation type="submission" date="2025-09" db="UniProtKB">
        <authorList>
            <consortium name="Ensembl"/>
        </authorList>
    </citation>
    <scope>IDENTIFICATION</scope>
</reference>
<dbReference type="Ensembl" id="ENSCSRT00000025518.1">
    <property type="protein sequence ID" value="ENSCSRP00000024467.1"/>
    <property type="gene ID" value="ENSCSRG00000018353.1"/>
</dbReference>
<reference evidence="3" key="1">
    <citation type="submission" date="2025-08" db="UniProtKB">
        <authorList>
            <consortium name="Ensembl"/>
        </authorList>
    </citation>
    <scope>IDENTIFICATION</scope>
</reference>
<dbReference type="InterPro" id="IPR039911">
    <property type="entry name" value="JIP3/JIP4"/>
</dbReference>
<name>A0A8C3T7V5_CHESE</name>
<accession>A0A8C3T7V5</accession>
<dbReference type="GO" id="GO:0005737">
    <property type="term" value="C:cytoplasm"/>
    <property type="evidence" value="ECO:0007669"/>
    <property type="project" value="TreeGrafter"/>
</dbReference>
<dbReference type="GO" id="GO:0008432">
    <property type="term" value="F:JUN kinase binding"/>
    <property type="evidence" value="ECO:0007669"/>
    <property type="project" value="TreeGrafter"/>
</dbReference>
<evidence type="ECO:0000259" key="2">
    <source>
        <dbReference type="PROSITE" id="PS51776"/>
    </source>
</evidence>
<dbReference type="PANTHER" id="PTHR13886">
    <property type="entry name" value="JNK/SAPK-ASSOCIATED PROTEIN"/>
    <property type="match status" value="1"/>
</dbReference>
<dbReference type="Proteomes" id="UP000694403">
    <property type="component" value="Unplaced"/>
</dbReference>